<evidence type="ECO:0000259" key="8">
    <source>
        <dbReference type="Pfam" id="PF08541"/>
    </source>
</evidence>
<proteinExistence type="inferred from homology"/>
<evidence type="ECO:0000256" key="1">
    <source>
        <dbReference type="ARBA" id="ARBA00005189"/>
    </source>
</evidence>
<dbReference type="SUPFAM" id="SSF53901">
    <property type="entry name" value="Thiolase-like"/>
    <property type="match status" value="2"/>
</dbReference>
<evidence type="ECO:0008006" key="11">
    <source>
        <dbReference type="Google" id="ProtNLM"/>
    </source>
</evidence>
<comment type="caution">
    <text evidence="10">The sequence shown here is derived from an EMBL/GenBank/DDBJ whole genome shotgun (WGS) entry which is preliminary data.</text>
</comment>
<evidence type="ECO:0000256" key="6">
    <source>
        <dbReference type="ARBA" id="ARBA00023098"/>
    </source>
</evidence>
<dbReference type="CDD" id="cd00830">
    <property type="entry name" value="KAS_III"/>
    <property type="match status" value="1"/>
</dbReference>
<evidence type="ECO:0000256" key="7">
    <source>
        <dbReference type="ARBA" id="ARBA00023160"/>
    </source>
</evidence>
<keyword evidence="6" id="KW-0443">Lipid metabolism</keyword>
<organism evidence="10">
    <name type="scientific">marine sediment metagenome</name>
    <dbReference type="NCBI Taxonomy" id="412755"/>
    <lineage>
        <taxon>unclassified sequences</taxon>
        <taxon>metagenomes</taxon>
        <taxon>ecological metagenomes</taxon>
    </lineage>
</organism>
<protein>
    <recommendedName>
        <fullName evidence="11">Beta-ketoacyl-[acyl-carrier-protein] synthase III C-terminal domain-containing protein</fullName>
    </recommendedName>
</protein>
<evidence type="ECO:0000256" key="5">
    <source>
        <dbReference type="ARBA" id="ARBA00022832"/>
    </source>
</evidence>
<accession>A0A0F8WFP4</accession>
<dbReference type="Pfam" id="PF08545">
    <property type="entry name" value="ACP_syn_III"/>
    <property type="match status" value="1"/>
</dbReference>
<evidence type="ECO:0000256" key="3">
    <source>
        <dbReference type="ARBA" id="ARBA00022516"/>
    </source>
</evidence>
<evidence type="ECO:0000256" key="4">
    <source>
        <dbReference type="ARBA" id="ARBA00022679"/>
    </source>
</evidence>
<keyword evidence="5" id="KW-0276">Fatty acid metabolism</keyword>
<comment type="pathway">
    <text evidence="1">Lipid metabolism.</text>
</comment>
<dbReference type="Gene3D" id="3.40.47.10">
    <property type="match status" value="1"/>
</dbReference>
<sequence>AEQFILAGRCRNALVIGAETLTRFTDWTDRASCVLFGDAAGAAVLQPTTDPLKGVEYTVLRADGNGWDFITIPAGGAAMPASRQTVDDHQHFLQMRGREVYKFAVEKMQWLLGDCMAACGLEIEDVDLVVPHQVNMRILKAAAARHKFPMEKVYVNIDRYGNTSAASIPLALHDAVQAGRVGPGSTVLLIAFGAGLTWAGAVVRL</sequence>
<gene>
    <name evidence="10" type="ORF">LCGC14_3159760</name>
</gene>
<dbReference type="AlphaFoldDB" id="A0A0F8WFP4"/>
<comment type="similarity">
    <text evidence="2">Belongs to the thiolase-like superfamily. FabH family.</text>
</comment>
<dbReference type="Pfam" id="PF08541">
    <property type="entry name" value="ACP_syn_III_C"/>
    <property type="match status" value="1"/>
</dbReference>
<dbReference type="GO" id="GO:0006633">
    <property type="term" value="P:fatty acid biosynthetic process"/>
    <property type="evidence" value="ECO:0007669"/>
    <property type="project" value="UniProtKB-KW"/>
</dbReference>
<dbReference type="InterPro" id="IPR016039">
    <property type="entry name" value="Thiolase-like"/>
</dbReference>
<feature type="non-terminal residue" evidence="10">
    <location>
        <position position="1"/>
    </location>
</feature>
<dbReference type="PANTHER" id="PTHR43091">
    <property type="entry name" value="3-OXOACYL-[ACYL-CARRIER-PROTEIN] SYNTHASE"/>
    <property type="match status" value="1"/>
</dbReference>
<dbReference type="PANTHER" id="PTHR43091:SF1">
    <property type="entry name" value="BETA-KETOACYL-[ACYL-CARRIER-PROTEIN] SYNTHASE III, CHLOROPLASTIC"/>
    <property type="match status" value="1"/>
</dbReference>
<dbReference type="EMBL" id="LAZR01069805">
    <property type="protein sequence ID" value="KKK46985.1"/>
    <property type="molecule type" value="Genomic_DNA"/>
</dbReference>
<name>A0A0F8WFP4_9ZZZZ</name>
<evidence type="ECO:0000256" key="2">
    <source>
        <dbReference type="ARBA" id="ARBA00008642"/>
    </source>
</evidence>
<dbReference type="InterPro" id="IPR013751">
    <property type="entry name" value="ACP_syn_III_N"/>
</dbReference>
<dbReference type="GO" id="GO:0004315">
    <property type="term" value="F:3-oxoacyl-[acyl-carrier-protein] synthase activity"/>
    <property type="evidence" value="ECO:0007669"/>
    <property type="project" value="InterPro"/>
</dbReference>
<keyword evidence="7" id="KW-0275">Fatty acid biosynthesis</keyword>
<dbReference type="InterPro" id="IPR013747">
    <property type="entry name" value="ACP_syn_III_C"/>
</dbReference>
<evidence type="ECO:0000259" key="9">
    <source>
        <dbReference type="Pfam" id="PF08545"/>
    </source>
</evidence>
<keyword evidence="3" id="KW-0444">Lipid biosynthesis</keyword>
<feature type="domain" description="Beta-ketoacyl-[acyl-carrier-protein] synthase III N-terminal" evidence="9">
    <location>
        <begin position="1"/>
        <end position="64"/>
    </location>
</feature>
<feature type="domain" description="Beta-ketoacyl-[acyl-carrier-protein] synthase III C-terminal" evidence="8">
    <location>
        <begin position="117"/>
        <end position="204"/>
    </location>
</feature>
<evidence type="ECO:0000313" key="10">
    <source>
        <dbReference type="EMBL" id="KKK46985.1"/>
    </source>
</evidence>
<keyword evidence="4" id="KW-0808">Transferase</keyword>
<reference evidence="10" key="1">
    <citation type="journal article" date="2015" name="Nature">
        <title>Complex archaea that bridge the gap between prokaryotes and eukaryotes.</title>
        <authorList>
            <person name="Spang A."/>
            <person name="Saw J.H."/>
            <person name="Jorgensen S.L."/>
            <person name="Zaremba-Niedzwiedzka K."/>
            <person name="Martijn J."/>
            <person name="Lind A.E."/>
            <person name="van Eijk R."/>
            <person name="Schleper C."/>
            <person name="Guy L."/>
            <person name="Ettema T.J."/>
        </authorList>
    </citation>
    <scope>NUCLEOTIDE SEQUENCE</scope>
</reference>